<dbReference type="GO" id="GO:1901982">
    <property type="term" value="F:maltose binding"/>
    <property type="evidence" value="ECO:0007669"/>
    <property type="project" value="TreeGrafter"/>
</dbReference>
<evidence type="ECO:0000256" key="4">
    <source>
        <dbReference type="SAM" id="SignalP"/>
    </source>
</evidence>
<dbReference type="InterPro" id="IPR006059">
    <property type="entry name" value="SBP"/>
</dbReference>
<dbReference type="PANTHER" id="PTHR30061">
    <property type="entry name" value="MALTOSE-BINDING PERIPLASMIC PROTEIN"/>
    <property type="match status" value="1"/>
</dbReference>
<feature type="chain" id="PRO_5039614902" evidence="4">
    <location>
        <begin position="27"/>
        <end position="442"/>
    </location>
</feature>
<dbReference type="PROSITE" id="PS51257">
    <property type="entry name" value="PROKAR_LIPOPROTEIN"/>
    <property type="match status" value="1"/>
</dbReference>
<dbReference type="Proteomes" id="UP000664167">
    <property type="component" value="Unassembled WGS sequence"/>
</dbReference>
<keyword evidence="3 4" id="KW-0732">Signal</keyword>
<proteinExistence type="inferred from homology"/>
<dbReference type="PANTHER" id="PTHR30061:SF50">
    <property type="entry name" value="MALTOSE_MALTODEXTRIN-BINDING PERIPLASMIC PROTEIN"/>
    <property type="match status" value="1"/>
</dbReference>
<dbReference type="Pfam" id="PF01547">
    <property type="entry name" value="SBP_bac_1"/>
    <property type="match status" value="1"/>
</dbReference>
<evidence type="ECO:0000313" key="6">
    <source>
        <dbReference type="Proteomes" id="UP000664167"/>
    </source>
</evidence>
<comment type="caution">
    <text evidence="5">The sequence shown here is derived from an EMBL/GenBank/DDBJ whole genome shotgun (WGS) entry which is preliminary data.</text>
</comment>
<evidence type="ECO:0000256" key="3">
    <source>
        <dbReference type="ARBA" id="ARBA00022729"/>
    </source>
</evidence>
<comment type="similarity">
    <text evidence="1">Belongs to the bacterial solute-binding protein 1 family.</text>
</comment>
<gene>
    <name evidence="5" type="ORF">J0695_02505</name>
</gene>
<protein>
    <submittedName>
        <fullName evidence="5">Sugar ABC transporter substrate-binding protein</fullName>
    </submittedName>
</protein>
<dbReference type="CDD" id="cd13585">
    <property type="entry name" value="PBP2_TMBP_like"/>
    <property type="match status" value="1"/>
</dbReference>
<dbReference type="GO" id="GO:0015768">
    <property type="term" value="P:maltose transport"/>
    <property type="evidence" value="ECO:0007669"/>
    <property type="project" value="TreeGrafter"/>
</dbReference>
<dbReference type="Gene3D" id="3.40.190.10">
    <property type="entry name" value="Periplasmic binding protein-like II"/>
    <property type="match status" value="1"/>
</dbReference>
<keyword evidence="6" id="KW-1185">Reference proteome</keyword>
<evidence type="ECO:0000256" key="2">
    <source>
        <dbReference type="ARBA" id="ARBA00022448"/>
    </source>
</evidence>
<keyword evidence="2" id="KW-0813">Transport</keyword>
<dbReference type="GO" id="GO:0055052">
    <property type="term" value="C:ATP-binding cassette (ABC) transporter complex, substrate-binding subunit-containing"/>
    <property type="evidence" value="ECO:0007669"/>
    <property type="project" value="TreeGrafter"/>
</dbReference>
<dbReference type="EMBL" id="JAFLRJ010000018">
    <property type="protein sequence ID" value="MBO0510687.1"/>
    <property type="molecule type" value="Genomic_DNA"/>
</dbReference>
<evidence type="ECO:0000256" key="1">
    <source>
        <dbReference type="ARBA" id="ARBA00008520"/>
    </source>
</evidence>
<dbReference type="SUPFAM" id="SSF53850">
    <property type="entry name" value="Periplasmic binding protein-like II"/>
    <property type="match status" value="1"/>
</dbReference>
<evidence type="ECO:0000313" key="5">
    <source>
        <dbReference type="EMBL" id="MBO0510687.1"/>
    </source>
</evidence>
<dbReference type="AlphaFoldDB" id="A0A939F438"/>
<name>A0A939F438_9ACTN</name>
<dbReference type="GO" id="GO:0042956">
    <property type="term" value="P:maltodextrin transmembrane transport"/>
    <property type="evidence" value="ECO:0007669"/>
    <property type="project" value="TreeGrafter"/>
</dbReference>
<sequence length="442" mass="47373">MNKPWLTGAGILTSAVLLTGCSSSPAGTQAKQNPDAPLELWIRTTPGGPGEAATIKLAGGFEKATGKKVKVTAIFDDFETKLQQRAAQKNLPDIVLNDVTQIGTMHSQGLLREIDLDKIKSSKDITAQGLASGKSVDGKQFGLPYSAQASALMIRKDWREKLGLKAPQTWDEFAAMAKAFTAKDPDGNGKQDTYGLAAPLSTKRGYASWYFSNFLWAAGGDFITESGQGKYKPSMTTPESVKAVQWFRDLGCKDKAIQPGSVTMDTPPTNETFEAGKTGMYVVGPYLIPRFDKSLGKDKYEVVPMPKGPKDATVLAEGGSVYLMAGSDNQAGQDAFADYAVSAEGQKLGMQGTEGYIVQLPVNKTVDISTVRPDPRWKTYSDIYSASGRYAPSIPNWTPVRQTTAETINALVADCGLDTGAKLKELDAKLKAVLEEQGIAAS</sequence>
<accession>A0A939F438</accession>
<reference evidence="5" key="1">
    <citation type="submission" date="2021-03" db="EMBL/GenBank/DDBJ databases">
        <title>Streptomyces poriferae sp. nov., a novel marine sponge-derived Actinobacteria species with anti-MRSA activity.</title>
        <authorList>
            <person name="Sandoval-Powers M."/>
            <person name="Kralova S."/>
            <person name="Nguyen G.-S."/>
            <person name="Fawwal D."/>
            <person name="Degnes K."/>
            <person name="Klinkenberg G."/>
            <person name="Sletta H."/>
            <person name="Wentzel A."/>
            <person name="Liles M.R."/>
        </authorList>
    </citation>
    <scope>NUCLEOTIDE SEQUENCE</scope>
    <source>
        <strain evidence="5">DSM 41794</strain>
    </source>
</reference>
<dbReference type="RefSeq" id="WP_206959702.1">
    <property type="nucleotide sequence ID" value="NZ_BAAAJJ010000005.1"/>
</dbReference>
<organism evidence="5 6">
    <name type="scientific">Streptomyces beijiangensis</name>
    <dbReference type="NCBI Taxonomy" id="163361"/>
    <lineage>
        <taxon>Bacteria</taxon>
        <taxon>Bacillati</taxon>
        <taxon>Actinomycetota</taxon>
        <taxon>Actinomycetes</taxon>
        <taxon>Kitasatosporales</taxon>
        <taxon>Streptomycetaceae</taxon>
        <taxon>Streptomyces</taxon>
    </lineage>
</organism>
<feature type="signal peptide" evidence="4">
    <location>
        <begin position="1"/>
        <end position="26"/>
    </location>
</feature>